<dbReference type="CDD" id="cd01045">
    <property type="entry name" value="Ferritin_like_AB"/>
    <property type="match status" value="1"/>
</dbReference>
<dbReference type="GO" id="GO:0016491">
    <property type="term" value="F:oxidoreductase activity"/>
    <property type="evidence" value="ECO:0007669"/>
    <property type="project" value="InterPro"/>
</dbReference>
<dbReference type="InterPro" id="IPR009078">
    <property type="entry name" value="Ferritin-like_SF"/>
</dbReference>
<dbReference type="InterPro" id="IPR012347">
    <property type="entry name" value="Ferritin-like"/>
</dbReference>
<evidence type="ECO:0000313" key="3">
    <source>
        <dbReference type="Proteomes" id="UP000184052"/>
    </source>
</evidence>
<dbReference type="AlphaFoldDB" id="A0A1M6H6N4"/>
<proteinExistence type="predicted"/>
<dbReference type="EMBL" id="FQZL01000012">
    <property type="protein sequence ID" value="SHJ17850.1"/>
    <property type="molecule type" value="Genomic_DNA"/>
</dbReference>
<dbReference type="RefSeq" id="WP_073049377.1">
    <property type="nucleotide sequence ID" value="NZ_FQZL01000012.1"/>
</dbReference>
<dbReference type="PANTHER" id="PTHR33531">
    <property type="entry name" value="RUBRERYTHRIN SUBFAMILY"/>
    <property type="match status" value="1"/>
</dbReference>
<reference evidence="2 3" key="1">
    <citation type="submission" date="2016-11" db="EMBL/GenBank/DDBJ databases">
        <authorList>
            <person name="Jaros S."/>
            <person name="Januszkiewicz K."/>
            <person name="Wedrychowicz H."/>
        </authorList>
    </citation>
    <scope>NUCLEOTIDE SEQUENCE [LARGE SCALE GENOMIC DNA]</scope>
    <source>
        <strain evidence="2 3">DSM 17477</strain>
    </source>
</reference>
<evidence type="ECO:0000259" key="1">
    <source>
        <dbReference type="Pfam" id="PF02915"/>
    </source>
</evidence>
<keyword evidence="3" id="KW-1185">Reference proteome</keyword>
<sequence length="162" mass="19458">MKRDELFIIKQAILNEIEGCEFYKMAEKQADNEEAKESFLILASEEMKHAEYLKELFDKMEKDDEDLKLAYLLEPPSPHIFDWTKNKFKRSAMNVSIYGMAVNLEKESVEFYEDARDKTENSEARKLFDILVKWEKVHLEQFLKAYETSMDEWWKEQGYEPF</sequence>
<feature type="domain" description="Rubrerythrin diiron-binding" evidence="1">
    <location>
        <begin position="8"/>
        <end position="146"/>
    </location>
</feature>
<dbReference type="SUPFAM" id="SSF47240">
    <property type="entry name" value="Ferritin-like"/>
    <property type="match status" value="1"/>
</dbReference>
<dbReference type="PANTHER" id="PTHR33531:SF7">
    <property type="entry name" value="HYPOTHETICAL MEMBRANE PROTEIN, CONSERVED"/>
    <property type="match status" value="1"/>
</dbReference>
<dbReference type="Proteomes" id="UP000184052">
    <property type="component" value="Unassembled WGS sequence"/>
</dbReference>
<protein>
    <submittedName>
        <fullName evidence="2">Rubrerythrin</fullName>
    </submittedName>
</protein>
<dbReference type="OrthoDB" id="271558at2"/>
<dbReference type="STRING" id="1121476.SAMN02745751_01939"/>
<accession>A0A1M6H6N4</accession>
<dbReference type="Pfam" id="PF02915">
    <property type="entry name" value="Rubrerythrin"/>
    <property type="match status" value="1"/>
</dbReference>
<dbReference type="Gene3D" id="1.20.1260.10">
    <property type="match status" value="1"/>
</dbReference>
<dbReference type="GO" id="GO:0046872">
    <property type="term" value="F:metal ion binding"/>
    <property type="evidence" value="ECO:0007669"/>
    <property type="project" value="InterPro"/>
</dbReference>
<dbReference type="InterPro" id="IPR003251">
    <property type="entry name" value="Rr_diiron-bd_dom"/>
</dbReference>
<evidence type="ECO:0000313" key="2">
    <source>
        <dbReference type="EMBL" id="SHJ17850.1"/>
    </source>
</evidence>
<gene>
    <name evidence="2" type="ORF">SAMN02745751_01939</name>
</gene>
<name>A0A1M6H6N4_9FIRM</name>
<organism evidence="2 3">
    <name type="scientific">Dethiosulfatibacter aminovorans DSM 17477</name>
    <dbReference type="NCBI Taxonomy" id="1121476"/>
    <lineage>
        <taxon>Bacteria</taxon>
        <taxon>Bacillati</taxon>
        <taxon>Bacillota</taxon>
        <taxon>Tissierellia</taxon>
        <taxon>Dethiosulfatibacter</taxon>
    </lineage>
</organism>